<keyword evidence="3" id="KW-1185">Reference proteome</keyword>
<evidence type="ECO:0000313" key="2">
    <source>
        <dbReference type="EMBL" id="SDF01016.1"/>
    </source>
</evidence>
<dbReference type="AlphaFoldDB" id="A0A1G7HL14"/>
<dbReference type="EMBL" id="LT629690">
    <property type="protein sequence ID" value="SDF01016.1"/>
    <property type="molecule type" value="Genomic_DNA"/>
</dbReference>
<proteinExistence type="predicted"/>
<organism evidence="2 3">
    <name type="scientific">Terriglobus roseus</name>
    <dbReference type="NCBI Taxonomy" id="392734"/>
    <lineage>
        <taxon>Bacteria</taxon>
        <taxon>Pseudomonadati</taxon>
        <taxon>Acidobacteriota</taxon>
        <taxon>Terriglobia</taxon>
        <taxon>Terriglobales</taxon>
        <taxon>Acidobacteriaceae</taxon>
        <taxon>Terriglobus</taxon>
    </lineage>
</organism>
<sequence length="190" mass="20610">MNRLSSMRRLQRCLTLPPVLALLCLLVSVTQAHAACGAMDGFKGQSAKMPMLSFGREEPLAYPPSVIGLWHAIYTNSANNEVFNDSFKSWHIDGTEVESAFLSPAGGNVCMGVWKSTSFRTVELHHTGWLFNAATPTATATNYFTVDESVTVAPNGKTYSGTFTFKVWNLDGSATPVEIQGTITATRIAI</sequence>
<gene>
    <name evidence="2" type="ORF">SAMN05444167_1117</name>
</gene>
<dbReference type="RefSeq" id="WP_172838156.1">
    <property type="nucleotide sequence ID" value="NZ_LT629690.1"/>
</dbReference>
<evidence type="ECO:0008006" key="4">
    <source>
        <dbReference type="Google" id="ProtNLM"/>
    </source>
</evidence>
<protein>
    <recommendedName>
        <fullName evidence="4">Lipocalin-like domain-containing protein</fullName>
    </recommendedName>
</protein>
<feature type="chain" id="PRO_5009241274" description="Lipocalin-like domain-containing protein" evidence="1">
    <location>
        <begin position="35"/>
        <end position="190"/>
    </location>
</feature>
<accession>A0A1G7HL14</accession>
<feature type="signal peptide" evidence="1">
    <location>
        <begin position="1"/>
        <end position="34"/>
    </location>
</feature>
<reference evidence="2 3" key="1">
    <citation type="submission" date="2016-10" db="EMBL/GenBank/DDBJ databases">
        <authorList>
            <person name="de Groot N.N."/>
        </authorList>
    </citation>
    <scope>NUCLEOTIDE SEQUENCE [LARGE SCALE GENOMIC DNA]</scope>
    <source>
        <strain evidence="2 3">GAS232</strain>
    </source>
</reference>
<evidence type="ECO:0000313" key="3">
    <source>
        <dbReference type="Proteomes" id="UP000182427"/>
    </source>
</evidence>
<dbReference type="Proteomes" id="UP000182427">
    <property type="component" value="Chromosome I"/>
</dbReference>
<evidence type="ECO:0000256" key="1">
    <source>
        <dbReference type="SAM" id="SignalP"/>
    </source>
</evidence>
<name>A0A1G7HL14_9BACT</name>
<keyword evidence="1" id="KW-0732">Signal</keyword>